<keyword evidence="1" id="KW-0175">Coiled coil</keyword>
<name>A0A699H143_TANCI</name>
<feature type="coiled-coil region" evidence="1">
    <location>
        <begin position="920"/>
        <end position="947"/>
    </location>
</feature>
<protein>
    <recommendedName>
        <fullName evidence="4">Reverse transcriptase Ty1/copia-type domain-containing protein</fullName>
    </recommendedName>
</protein>
<dbReference type="EMBL" id="BKCJ010086850">
    <property type="protein sequence ID" value="GEX04977.1"/>
    <property type="molecule type" value="Genomic_DNA"/>
</dbReference>
<gene>
    <name evidence="3" type="ORF">Tci_276952</name>
</gene>
<proteinExistence type="predicted"/>
<feature type="coiled-coil region" evidence="1">
    <location>
        <begin position="314"/>
        <end position="348"/>
    </location>
</feature>
<accession>A0A699H143</accession>
<evidence type="ECO:0000256" key="1">
    <source>
        <dbReference type="SAM" id="Coils"/>
    </source>
</evidence>
<feature type="region of interest" description="Disordered" evidence="2">
    <location>
        <begin position="746"/>
        <end position="781"/>
    </location>
</feature>
<organism evidence="3">
    <name type="scientific">Tanacetum cinerariifolium</name>
    <name type="common">Dalmatian daisy</name>
    <name type="synonym">Chrysanthemum cinerariifolium</name>
    <dbReference type="NCBI Taxonomy" id="118510"/>
    <lineage>
        <taxon>Eukaryota</taxon>
        <taxon>Viridiplantae</taxon>
        <taxon>Streptophyta</taxon>
        <taxon>Embryophyta</taxon>
        <taxon>Tracheophyta</taxon>
        <taxon>Spermatophyta</taxon>
        <taxon>Magnoliopsida</taxon>
        <taxon>eudicotyledons</taxon>
        <taxon>Gunneridae</taxon>
        <taxon>Pentapetalae</taxon>
        <taxon>asterids</taxon>
        <taxon>campanulids</taxon>
        <taxon>Asterales</taxon>
        <taxon>Asteraceae</taxon>
        <taxon>Asteroideae</taxon>
        <taxon>Anthemideae</taxon>
        <taxon>Anthemidinae</taxon>
        <taxon>Tanacetum</taxon>
    </lineage>
</organism>
<evidence type="ECO:0000313" key="3">
    <source>
        <dbReference type="EMBL" id="GEX04977.1"/>
    </source>
</evidence>
<comment type="caution">
    <text evidence="3">The sequence shown here is derived from an EMBL/GenBank/DDBJ whole genome shotgun (WGS) entry which is preliminary data.</text>
</comment>
<dbReference type="AlphaFoldDB" id="A0A699H143"/>
<sequence length="981" mass="110857">MVSLKNDGITEGIIIIRIKSLLDAVGITAAQVFVNAAMMKLVLLVNFNEKYTKCLLVLVEVKTDDYALWEVIENGSTVPKTQVVEGVTKEVPITTAEEKAQRRLKDTHAVVWRNKSDLDTMSMDDLYNNLKVYELEVKEVSSSSSSTQNMSFVSSSNNNTSSTNRVVNNAQVVNTANRISTASTQVNAAYSTNSDNLNDIEEMDLIWQMAMLTMRARRFLKKTRRKLTINGMRLSVLINPKWSATTATRVDILLGSAELHEIKTTSTRKPQEEKSELMVLGYKTCLNSMEERIEIYKTNKSIYLEDIKVVKVEIQIGEITIRELRKKLEIAQKEKDDIQVIVDKLKNASKSLNKLIECQIVDNSKINLGYENYNAVPPPYTGNFMPRTLDLSYTGLDELVNKHVVKNCKAKSSKEEPKAVRMNDDALIIEEWVSNDEKENVSQPKVEKKIVRPSIAKIESFHNNTSFKNSNINQRVNIVRDKKINTARPKAVVNAIKGNNSNAVKGNPQMDLQDQGVIDSGCSRTRIVEENLHIRFSESTPNVVGTQSNGFAGTKVSDNAGQARKETELVNDYIMLSLWTLDLPFSQDPKSSNDAGSKPSNNKLLFDPNMPALEDVGIFNFSNNDEDNGAMADVDNLDTTIQEEPKKVMHALKDPSWIEAMQEELLQFKLQEGIVIRNKERLVTQGYAQEKEIDYDEVFAPVTRIKIEEEVYICQLPGFEDPDFPDRVYKVEKALFGLHQAPRATMSSPNHPTFDIEDAFSSNSPNYTSASPDYSSASPGNTPSESLYNLYGLVPIASPTLSIFNDDPYMKVMHAYDAIIPPQELLPAKKQTHLPSLSSTDLSNPSQKQACILVPPSFSVYTPNPPQIYELGKSSIKIRVKHHEEQTKSILNYLEELSSHYIEKMEERLVNGWIIIPRDFDEIKTKLKEARTQIHELQKKHMGQRDKIDFVHIRISDLEMTLENIQVRHQSKMKNLLEPTP</sequence>
<evidence type="ECO:0008006" key="4">
    <source>
        <dbReference type="Google" id="ProtNLM"/>
    </source>
</evidence>
<feature type="compositionally biased region" description="Polar residues" evidence="2">
    <location>
        <begin position="760"/>
        <end position="781"/>
    </location>
</feature>
<reference evidence="3" key="1">
    <citation type="journal article" date="2019" name="Sci. Rep.">
        <title>Draft genome of Tanacetum cinerariifolium, the natural source of mosquito coil.</title>
        <authorList>
            <person name="Yamashiro T."/>
            <person name="Shiraishi A."/>
            <person name="Satake H."/>
            <person name="Nakayama K."/>
        </authorList>
    </citation>
    <scope>NUCLEOTIDE SEQUENCE</scope>
</reference>
<evidence type="ECO:0000256" key="2">
    <source>
        <dbReference type="SAM" id="MobiDB-lite"/>
    </source>
</evidence>